<organism evidence="1 2">
    <name type="scientific">Heterodera trifolii</name>
    <dbReference type="NCBI Taxonomy" id="157864"/>
    <lineage>
        <taxon>Eukaryota</taxon>
        <taxon>Metazoa</taxon>
        <taxon>Ecdysozoa</taxon>
        <taxon>Nematoda</taxon>
        <taxon>Chromadorea</taxon>
        <taxon>Rhabditida</taxon>
        <taxon>Tylenchina</taxon>
        <taxon>Tylenchomorpha</taxon>
        <taxon>Tylenchoidea</taxon>
        <taxon>Heteroderidae</taxon>
        <taxon>Heteroderinae</taxon>
        <taxon>Heterodera</taxon>
    </lineage>
</organism>
<comment type="caution">
    <text evidence="1">The sequence shown here is derived from an EMBL/GenBank/DDBJ whole genome shotgun (WGS) entry which is preliminary data.</text>
</comment>
<dbReference type="EMBL" id="JBICBT010000402">
    <property type="protein sequence ID" value="KAL3115000.1"/>
    <property type="molecule type" value="Genomic_DNA"/>
</dbReference>
<keyword evidence="2" id="KW-1185">Reference proteome</keyword>
<dbReference type="Proteomes" id="UP001620626">
    <property type="component" value="Unassembled WGS sequence"/>
</dbReference>
<protein>
    <submittedName>
        <fullName evidence="1">Uncharacterized protein</fullName>
    </submittedName>
</protein>
<accession>A0ABD2LK18</accession>
<dbReference type="AlphaFoldDB" id="A0ABD2LK18"/>
<evidence type="ECO:0000313" key="1">
    <source>
        <dbReference type="EMBL" id="KAL3115000.1"/>
    </source>
</evidence>
<name>A0ABD2LK18_9BILA</name>
<proteinExistence type="predicted"/>
<sequence>MLRQDKVGWQCSSDSRGDLRVNDGAVFDSDQSDRCLKPIFLLTQITEPPPNGGGRRPFLSAALAARPLIRRPSAAGTDRVFAEPTSSAAAVFLGPKIITKTNSPAKTQFILNGCQNAAPSPASFDPAQIGHGTRPSLRPRHQSVRFVPVPWCPTESNSFCLLRSDRSPARPFSGFKVPS</sequence>
<gene>
    <name evidence="1" type="ORF">niasHT_019976</name>
</gene>
<reference evidence="1 2" key="1">
    <citation type="submission" date="2024-10" db="EMBL/GenBank/DDBJ databases">
        <authorList>
            <person name="Kim D."/>
        </authorList>
    </citation>
    <scope>NUCLEOTIDE SEQUENCE [LARGE SCALE GENOMIC DNA]</scope>
    <source>
        <strain evidence="1">BH-2024</strain>
    </source>
</reference>
<evidence type="ECO:0000313" key="2">
    <source>
        <dbReference type="Proteomes" id="UP001620626"/>
    </source>
</evidence>